<sequence length="137" mass="15164">MHDADFIFACGLEGGIQDDAHWFIRGPKITNGSESIEIKYLNLIMHDIGNVNTPYTYSGIPVDGESYNTVLRNDIEYTITAVTYSILEYNVINSNFSSYFATASGSYFIEIESPNGDKESILISFSPMLQTDYGGGC</sequence>
<reference evidence="2 3" key="1">
    <citation type="journal article" date="2015" name="Antonie Van Leeuwenhoek">
        <title>Tamlana nanhaiensis sp. nov., isolated from surface seawater collected from the South China Sea.</title>
        <authorList>
            <person name="Liu X."/>
            <person name="Lai Q."/>
            <person name="Du Y."/>
            <person name="Li G."/>
            <person name="Sun F."/>
            <person name="Shao Z."/>
        </authorList>
    </citation>
    <scope>NUCLEOTIDE SEQUENCE [LARGE SCALE GENOMIC DNA]</scope>
    <source>
        <strain evidence="2 3">FHC16</strain>
    </source>
</reference>
<dbReference type="PATRIC" id="fig|1382798.3.peg.785"/>
<name>A0A0D7VZQ3_9FLAO</name>
<evidence type="ECO:0000313" key="2">
    <source>
        <dbReference type="EMBL" id="KJD32316.1"/>
    </source>
</evidence>
<dbReference type="EMBL" id="JTDV01000010">
    <property type="protein sequence ID" value="KJD32316.1"/>
    <property type="molecule type" value="Genomic_DNA"/>
</dbReference>
<comment type="caution">
    <text evidence="2">The sequence shown here is derived from an EMBL/GenBank/DDBJ whole genome shotgun (WGS) entry which is preliminary data.</text>
</comment>
<dbReference type="RefSeq" id="WP_044626798.1">
    <property type="nucleotide sequence ID" value="NZ_JTDV01000010.1"/>
</dbReference>
<gene>
    <name evidence="1" type="ORF">PK35_11140</name>
    <name evidence="2" type="ORF">PK35_12025</name>
</gene>
<organism evidence="2 3">
    <name type="scientific">Neotamlana nanhaiensis</name>
    <dbReference type="NCBI Taxonomy" id="1382798"/>
    <lineage>
        <taxon>Bacteria</taxon>
        <taxon>Pseudomonadati</taxon>
        <taxon>Bacteroidota</taxon>
        <taxon>Flavobacteriia</taxon>
        <taxon>Flavobacteriales</taxon>
        <taxon>Flavobacteriaceae</taxon>
        <taxon>Neotamlana</taxon>
    </lineage>
</organism>
<keyword evidence="3" id="KW-1185">Reference proteome</keyword>
<dbReference type="Proteomes" id="UP000032361">
    <property type="component" value="Unassembled WGS sequence"/>
</dbReference>
<protein>
    <submittedName>
        <fullName evidence="2">Uncharacterized protein</fullName>
    </submittedName>
</protein>
<evidence type="ECO:0000313" key="1">
    <source>
        <dbReference type="EMBL" id="KJD32154.1"/>
    </source>
</evidence>
<proteinExistence type="predicted"/>
<dbReference type="AlphaFoldDB" id="A0A0D7VZQ3"/>
<evidence type="ECO:0000313" key="3">
    <source>
        <dbReference type="Proteomes" id="UP000032361"/>
    </source>
</evidence>
<dbReference type="STRING" id="1382798.PK35_11140"/>
<accession>A0A0D7VZQ3</accession>
<dbReference type="EMBL" id="JTDV01000010">
    <property type="protein sequence ID" value="KJD32154.1"/>
    <property type="molecule type" value="Genomic_DNA"/>
</dbReference>